<evidence type="ECO:0000313" key="2">
    <source>
        <dbReference type="EMBL" id="CCI20104.1"/>
    </source>
</evidence>
<feature type="domain" description="ATPase AAA-type core" evidence="1">
    <location>
        <begin position="35"/>
        <end position="374"/>
    </location>
</feature>
<dbReference type="PANTHER" id="PTHR40396:SF1">
    <property type="entry name" value="ATPASE AAA-TYPE CORE DOMAIN-CONTAINING PROTEIN"/>
    <property type="match status" value="1"/>
</dbReference>
<comment type="caution">
    <text evidence="2">The sequence shown here is derived from an EMBL/GenBank/DDBJ whole genome shotgun (WGS) entry which is preliminary data.</text>
</comment>
<dbReference type="GO" id="GO:0016887">
    <property type="term" value="F:ATP hydrolysis activity"/>
    <property type="evidence" value="ECO:0007669"/>
    <property type="project" value="InterPro"/>
</dbReference>
<sequence length="425" mass="48667">MAGIEGLRIKNYRALKDITLGKLWNTQNRDSLTPMTAVIGKNGVGKSTLFDAFGFLSDCLKGGVEEACDARGRGGFERLRCQGQEGSIEFQIYYKEDYNSRPITYELAIDLDTDNRPYVKKERLRQRRKGQKTGWPFSFLLLDEGKGIVWKGEEEGKQVEEGQDHFDLLKLIEEADEESKETELVELNDKRKLGIATLGSLKPHPIISLFRRFIEGWYLSYFTPDAARSLPLAGPQKHLNIHGDNLGNVVQFMEREHSKKFQNILNSISRKIPGIEKISTEKSPDNRLLLKFNDRGFQDPFYVQQMSDGTLKVFAYLLLLEDPSPPPFICIEEPENGLYHKLLETLAQEFRKHATGQRGRSQIFITTHQPYFVDALQPEEVWILEKGDDGFSRIKRASDNPLIKNLVSEGLPLGSLWYSDYLDER</sequence>
<dbReference type="PANTHER" id="PTHR40396">
    <property type="entry name" value="ATPASE-LIKE PROTEIN"/>
    <property type="match status" value="1"/>
</dbReference>
<dbReference type="InterPro" id="IPR014555">
    <property type="entry name" value="RecF-like"/>
</dbReference>
<dbReference type="PIRSF" id="PIRSF029347">
    <property type="entry name" value="RecF"/>
    <property type="match status" value="1"/>
</dbReference>
<dbReference type="GO" id="GO:0005524">
    <property type="term" value="F:ATP binding"/>
    <property type="evidence" value="ECO:0007669"/>
    <property type="project" value="InterPro"/>
</dbReference>
<gene>
    <name evidence="2" type="ORF">MICAF_590007</name>
</gene>
<dbReference type="InterPro" id="IPR027417">
    <property type="entry name" value="P-loop_NTPase"/>
</dbReference>
<evidence type="ECO:0000259" key="1">
    <source>
        <dbReference type="Pfam" id="PF13304"/>
    </source>
</evidence>
<dbReference type="Pfam" id="PF13304">
    <property type="entry name" value="AAA_21"/>
    <property type="match status" value="1"/>
</dbReference>
<evidence type="ECO:0000313" key="3">
    <source>
        <dbReference type="Proteomes" id="UP000003613"/>
    </source>
</evidence>
<proteinExistence type="predicted"/>
<dbReference type="AlphaFoldDB" id="I4HDI0"/>
<dbReference type="HOGENOM" id="CLU_035814_0_0_3"/>
<reference evidence="2 3" key="1">
    <citation type="submission" date="2012-04" db="EMBL/GenBank/DDBJ databases">
        <authorList>
            <person name="Genoscope - CEA"/>
        </authorList>
    </citation>
    <scope>NUCLEOTIDE SEQUENCE [LARGE SCALE GENOMIC DNA]</scope>
    <source>
        <strain evidence="2 3">9807</strain>
    </source>
</reference>
<dbReference type="SUPFAM" id="SSF52540">
    <property type="entry name" value="P-loop containing nucleoside triphosphate hydrolases"/>
    <property type="match status" value="1"/>
</dbReference>
<dbReference type="EMBL" id="CAIM01000545">
    <property type="protein sequence ID" value="CCI20104.1"/>
    <property type="molecule type" value="Genomic_DNA"/>
</dbReference>
<dbReference type="InterPro" id="IPR003959">
    <property type="entry name" value="ATPase_AAA_core"/>
</dbReference>
<dbReference type="Proteomes" id="UP000003613">
    <property type="component" value="Unassembled WGS sequence"/>
</dbReference>
<organism evidence="2 3">
    <name type="scientific">Microcystis aeruginosa PCC 9807</name>
    <dbReference type="NCBI Taxonomy" id="1160283"/>
    <lineage>
        <taxon>Bacteria</taxon>
        <taxon>Bacillati</taxon>
        <taxon>Cyanobacteriota</taxon>
        <taxon>Cyanophyceae</taxon>
        <taxon>Oscillatoriophycideae</taxon>
        <taxon>Chroococcales</taxon>
        <taxon>Microcystaceae</taxon>
        <taxon>Microcystis</taxon>
    </lineage>
</organism>
<name>I4HDI0_MICAE</name>
<dbReference type="RefSeq" id="WP_004161363.1">
    <property type="nucleotide sequence ID" value="NZ_HE973315.1"/>
</dbReference>
<protein>
    <recommendedName>
        <fullName evidence="1">ATPase AAA-type core domain-containing protein</fullName>
    </recommendedName>
</protein>
<accession>I4HDI0</accession>
<dbReference type="Gene3D" id="3.40.50.300">
    <property type="entry name" value="P-loop containing nucleotide triphosphate hydrolases"/>
    <property type="match status" value="2"/>
</dbReference>